<dbReference type="PANTHER" id="PTHR33823:SF4">
    <property type="entry name" value="GENERAL STRESS PROTEIN 16O"/>
    <property type="match status" value="1"/>
</dbReference>
<dbReference type="EMBL" id="PCWQ01000004">
    <property type="protein sequence ID" value="PIR07309.1"/>
    <property type="molecule type" value="Genomic_DNA"/>
</dbReference>
<dbReference type="GO" id="GO:0008270">
    <property type="term" value="F:zinc ion binding"/>
    <property type="evidence" value="ECO:0007669"/>
    <property type="project" value="UniProtKB-KW"/>
</dbReference>
<evidence type="ECO:0000256" key="3">
    <source>
        <dbReference type="ARBA" id="ARBA00022833"/>
    </source>
</evidence>
<keyword evidence="2" id="KW-0863">Zinc-finger</keyword>
<evidence type="ECO:0000313" key="6">
    <source>
        <dbReference type="EMBL" id="PIR07309.1"/>
    </source>
</evidence>
<keyword evidence="1" id="KW-0479">Metal-binding</keyword>
<dbReference type="Pfam" id="PF01258">
    <property type="entry name" value="zf-dskA_traR"/>
    <property type="match status" value="1"/>
</dbReference>
<evidence type="ECO:0000259" key="5">
    <source>
        <dbReference type="Pfam" id="PF01258"/>
    </source>
</evidence>
<reference evidence="6 7" key="1">
    <citation type="submission" date="2017-09" db="EMBL/GenBank/DDBJ databases">
        <title>Depth-based differentiation of microbial function through sediment-hosted aquifers and enrichment of novel symbionts in the deep terrestrial subsurface.</title>
        <authorList>
            <person name="Probst A.J."/>
            <person name="Ladd B."/>
            <person name="Jarett J.K."/>
            <person name="Geller-Mcgrath D.E."/>
            <person name="Sieber C.M."/>
            <person name="Emerson J.B."/>
            <person name="Anantharaman K."/>
            <person name="Thomas B.C."/>
            <person name="Malmstrom R."/>
            <person name="Stieglmeier M."/>
            <person name="Klingl A."/>
            <person name="Woyke T."/>
            <person name="Ryan C.M."/>
            <person name="Banfield J.F."/>
        </authorList>
    </citation>
    <scope>NUCLEOTIDE SEQUENCE [LARGE SCALE GENOMIC DNA]</scope>
    <source>
        <strain evidence="6">CG11_big_fil_rev_8_21_14_0_20_36_20</strain>
    </source>
</reference>
<feature type="zinc finger region" description="dksA C4-type" evidence="4">
    <location>
        <begin position="91"/>
        <end position="115"/>
    </location>
</feature>
<dbReference type="Gene3D" id="1.20.120.910">
    <property type="entry name" value="DksA, coiled-coil domain"/>
    <property type="match status" value="1"/>
</dbReference>
<evidence type="ECO:0000313" key="7">
    <source>
        <dbReference type="Proteomes" id="UP000230564"/>
    </source>
</evidence>
<feature type="domain" description="Zinc finger DksA/TraR C4-type" evidence="5">
    <location>
        <begin position="86"/>
        <end position="118"/>
    </location>
</feature>
<dbReference type="PANTHER" id="PTHR33823">
    <property type="entry name" value="RNA POLYMERASE-BINDING TRANSCRIPTION FACTOR DKSA-RELATED"/>
    <property type="match status" value="1"/>
</dbReference>
<dbReference type="Proteomes" id="UP000230564">
    <property type="component" value="Unassembled WGS sequence"/>
</dbReference>
<gene>
    <name evidence="6" type="ORF">COV55_00200</name>
</gene>
<evidence type="ECO:0000256" key="2">
    <source>
        <dbReference type="ARBA" id="ARBA00022771"/>
    </source>
</evidence>
<dbReference type="SUPFAM" id="SSF57716">
    <property type="entry name" value="Glucocorticoid receptor-like (DNA-binding domain)"/>
    <property type="match status" value="1"/>
</dbReference>
<protein>
    <recommendedName>
        <fullName evidence="5">Zinc finger DksA/TraR C4-type domain-containing protein</fullName>
    </recommendedName>
</protein>
<evidence type="ECO:0000256" key="1">
    <source>
        <dbReference type="ARBA" id="ARBA00022723"/>
    </source>
</evidence>
<comment type="caution">
    <text evidence="6">The sequence shown here is derived from an EMBL/GenBank/DDBJ whole genome shotgun (WGS) entry which is preliminary data.</text>
</comment>
<accession>A0A2H0NEJ4</accession>
<dbReference type="PROSITE" id="PS01102">
    <property type="entry name" value="ZF_DKSA_1"/>
    <property type="match status" value="1"/>
</dbReference>
<dbReference type="AlphaFoldDB" id="A0A2H0NEJ4"/>
<sequence>MKMDAKFIEERKKALEKRQSEIIQELKTDAVQVAENDYDAKFVDFGDKDDENAAEVATFEKNLSLEKTLELSLYNVNKALKKIEQGSYGICEKCQGAIAPKRLEAFPSATSCMSCKKKAL</sequence>
<proteinExistence type="predicted"/>
<evidence type="ECO:0000256" key="4">
    <source>
        <dbReference type="PROSITE-ProRule" id="PRU00510"/>
    </source>
</evidence>
<dbReference type="InterPro" id="IPR000962">
    <property type="entry name" value="Znf_DskA_TraR"/>
</dbReference>
<dbReference type="PROSITE" id="PS51128">
    <property type="entry name" value="ZF_DKSA_2"/>
    <property type="match status" value="1"/>
</dbReference>
<dbReference type="InterPro" id="IPR020458">
    <property type="entry name" value="Znf_DskA_TraR_CS"/>
</dbReference>
<keyword evidence="3" id="KW-0862">Zinc</keyword>
<name>A0A2H0NEJ4_9BACT</name>
<organism evidence="6 7">
    <name type="scientific">Candidatus Komeilibacteria bacterium CG11_big_fil_rev_8_21_14_0_20_36_20</name>
    <dbReference type="NCBI Taxonomy" id="1974477"/>
    <lineage>
        <taxon>Bacteria</taxon>
        <taxon>Candidatus Komeiliibacteriota</taxon>
    </lineage>
</organism>